<comment type="caution">
    <text evidence="2">The sequence shown here is derived from an EMBL/GenBank/DDBJ whole genome shotgun (WGS) entry which is preliminary data.</text>
</comment>
<feature type="transmembrane region" description="Helical" evidence="1">
    <location>
        <begin position="12"/>
        <end position="35"/>
    </location>
</feature>
<dbReference type="PROSITE" id="PS51318">
    <property type="entry name" value="TAT"/>
    <property type="match status" value="1"/>
</dbReference>
<dbReference type="Proteomes" id="UP001596328">
    <property type="component" value="Unassembled WGS sequence"/>
</dbReference>
<accession>A0ABD5S1Z2</accession>
<sequence>MADDKLNLSRRSVLAGLGTIGIASAGAGLGTSAYFNDTESISNNTVTAGELDLQLDWKNFYYGDELYTDIQPPTDNPGPMYTLDDVKPGDFGGGCISLHISDNPAYVWAGCEILSDAENGVNDPESEVDDENANGNWDGELAENIHVALLRFPLTYEEGSLESEANTVKAALQDDRLDEADLQSIQSGCTPLFYNVTLDELCEECLDGGYRLDGQGENGEFSPTTTYWYCFLWWIPMDVGNEIQSDGVEFTFELGLRSR</sequence>
<dbReference type="EMBL" id="JBHSWU010000623">
    <property type="protein sequence ID" value="MFC6725630.1"/>
    <property type="molecule type" value="Genomic_DNA"/>
</dbReference>
<keyword evidence="1" id="KW-0472">Membrane</keyword>
<dbReference type="NCBIfam" id="TIGR04088">
    <property type="entry name" value="cognate_SipW"/>
    <property type="match status" value="1"/>
</dbReference>
<dbReference type="AlphaFoldDB" id="A0ABD5S1Z2"/>
<name>A0ABD5S1Z2_9EURY</name>
<evidence type="ECO:0000256" key="1">
    <source>
        <dbReference type="SAM" id="Phobius"/>
    </source>
</evidence>
<reference evidence="2 3" key="1">
    <citation type="journal article" date="2019" name="Int. J. Syst. Evol. Microbiol.">
        <title>The Global Catalogue of Microorganisms (GCM) 10K type strain sequencing project: providing services to taxonomists for standard genome sequencing and annotation.</title>
        <authorList>
            <consortium name="The Broad Institute Genomics Platform"/>
            <consortium name="The Broad Institute Genome Sequencing Center for Infectious Disease"/>
            <person name="Wu L."/>
            <person name="Ma J."/>
        </authorList>
    </citation>
    <scope>NUCLEOTIDE SEQUENCE [LARGE SCALE GENOMIC DNA]</scope>
    <source>
        <strain evidence="2 3">NBRC 111368</strain>
    </source>
</reference>
<protein>
    <submittedName>
        <fullName evidence="2">SipW-dependent-type signal peptide-containing protein</fullName>
    </submittedName>
</protein>
<evidence type="ECO:0000313" key="3">
    <source>
        <dbReference type="Proteomes" id="UP001596328"/>
    </source>
</evidence>
<evidence type="ECO:0000313" key="2">
    <source>
        <dbReference type="EMBL" id="MFC6725630.1"/>
    </source>
</evidence>
<keyword evidence="1" id="KW-0812">Transmembrane</keyword>
<gene>
    <name evidence="2" type="ORF">ACFQE1_14895</name>
</gene>
<organism evidence="2 3">
    <name type="scientific">Halobium palmae</name>
    <dbReference type="NCBI Taxonomy" id="1776492"/>
    <lineage>
        <taxon>Archaea</taxon>
        <taxon>Methanobacteriati</taxon>
        <taxon>Methanobacteriota</taxon>
        <taxon>Stenosarchaea group</taxon>
        <taxon>Halobacteria</taxon>
        <taxon>Halobacteriales</taxon>
        <taxon>Haloferacaceae</taxon>
        <taxon>Halobium</taxon>
    </lineage>
</organism>
<dbReference type="InterPro" id="IPR006311">
    <property type="entry name" value="TAT_signal"/>
</dbReference>
<proteinExistence type="predicted"/>
<keyword evidence="3" id="KW-1185">Reference proteome</keyword>
<keyword evidence="1" id="KW-1133">Transmembrane helix</keyword>
<dbReference type="InterPro" id="IPR023833">
    <property type="entry name" value="Signal_pept_SipW-depend-type"/>
</dbReference>